<feature type="compositionally biased region" description="Basic and acidic residues" evidence="1">
    <location>
        <begin position="1"/>
        <end position="12"/>
    </location>
</feature>
<feature type="compositionally biased region" description="Low complexity" evidence="1">
    <location>
        <begin position="52"/>
        <end position="61"/>
    </location>
</feature>
<keyword evidence="3" id="KW-1185">Reference proteome</keyword>
<evidence type="ECO:0000313" key="2">
    <source>
        <dbReference type="EMBL" id="KAJ9152305.1"/>
    </source>
</evidence>
<feature type="region of interest" description="Disordered" evidence="1">
    <location>
        <begin position="1"/>
        <end position="182"/>
    </location>
</feature>
<proteinExistence type="predicted"/>
<feature type="compositionally biased region" description="Polar residues" evidence="1">
    <location>
        <begin position="130"/>
        <end position="140"/>
    </location>
</feature>
<evidence type="ECO:0000313" key="3">
    <source>
        <dbReference type="Proteomes" id="UP001174691"/>
    </source>
</evidence>
<organism evidence="2 3">
    <name type="scientific">Coniochaeta hoffmannii</name>
    <dbReference type="NCBI Taxonomy" id="91930"/>
    <lineage>
        <taxon>Eukaryota</taxon>
        <taxon>Fungi</taxon>
        <taxon>Dikarya</taxon>
        <taxon>Ascomycota</taxon>
        <taxon>Pezizomycotina</taxon>
        <taxon>Sordariomycetes</taxon>
        <taxon>Sordariomycetidae</taxon>
        <taxon>Coniochaetales</taxon>
        <taxon>Coniochaetaceae</taxon>
        <taxon>Coniochaeta</taxon>
    </lineage>
</organism>
<comment type="caution">
    <text evidence="2">The sequence shown here is derived from an EMBL/GenBank/DDBJ whole genome shotgun (WGS) entry which is preliminary data.</text>
</comment>
<accession>A0AA38RQ88</accession>
<dbReference type="AlphaFoldDB" id="A0AA38RQ88"/>
<gene>
    <name evidence="2" type="ORF">NKR19_g4541</name>
</gene>
<sequence length="238" mass="25980">MNEALEEIRRIEAALPADVGRGGDFPNRHPTTGRWTGVAPPEQPTERRDRATAAATTRTSRPPLPRPTTGPRRRLPGQSLPTIHEIRAYDGYQLGGSVPSPAPSRIPPPPPPPAPIRRGPQPPVARLPADQQQRSQQTPALVSATLAGEEWSDSSSDYGQGPLVQGDSTTSQRQGLFGLRGTRSSGLRGIVSGFCLRRRHGSQRLARPARRSAWEDQIDMWDVDRYRIRSGGEDELSG</sequence>
<feature type="compositionally biased region" description="Pro residues" evidence="1">
    <location>
        <begin position="100"/>
        <end position="125"/>
    </location>
</feature>
<dbReference type="Proteomes" id="UP001174691">
    <property type="component" value="Unassembled WGS sequence"/>
</dbReference>
<evidence type="ECO:0000256" key="1">
    <source>
        <dbReference type="SAM" id="MobiDB-lite"/>
    </source>
</evidence>
<protein>
    <submittedName>
        <fullName evidence="2">Uncharacterized protein</fullName>
    </submittedName>
</protein>
<name>A0AA38RQ88_9PEZI</name>
<reference evidence="2" key="1">
    <citation type="submission" date="2022-07" db="EMBL/GenBank/DDBJ databases">
        <title>Fungi with potential for degradation of polypropylene.</title>
        <authorList>
            <person name="Gostincar C."/>
        </authorList>
    </citation>
    <scope>NUCLEOTIDE SEQUENCE</scope>
    <source>
        <strain evidence="2">EXF-13287</strain>
    </source>
</reference>
<dbReference type="EMBL" id="JANBVN010000057">
    <property type="protein sequence ID" value="KAJ9152305.1"/>
    <property type="molecule type" value="Genomic_DNA"/>
</dbReference>